<dbReference type="EMBL" id="LR862138">
    <property type="protein sequence ID" value="CAD1818179.1"/>
    <property type="molecule type" value="Genomic_DNA"/>
</dbReference>
<evidence type="ECO:0000256" key="5">
    <source>
        <dbReference type="ARBA" id="ARBA00022989"/>
    </source>
</evidence>
<evidence type="ECO:0000256" key="1">
    <source>
        <dbReference type="ARBA" id="ARBA00004141"/>
    </source>
</evidence>
<dbReference type="GO" id="GO:0010329">
    <property type="term" value="F:auxin efflux transmembrane transporter activity"/>
    <property type="evidence" value="ECO:0007669"/>
    <property type="project" value="TreeGrafter"/>
</dbReference>
<name>A0A6V7NHU0_ANACO</name>
<feature type="transmembrane region" description="Helical" evidence="9">
    <location>
        <begin position="165"/>
        <end position="185"/>
    </location>
</feature>
<evidence type="ECO:0000256" key="2">
    <source>
        <dbReference type="ARBA" id="ARBA00009177"/>
    </source>
</evidence>
<feature type="transmembrane region" description="Helical" evidence="9">
    <location>
        <begin position="133"/>
        <end position="153"/>
    </location>
</feature>
<accession>A0A6V7NHU0</accession>
<feature type="compositionally biased region" description="Low complexity" evidence="8">
    <location>
        <begin position="90"/>
        <end position="104"/>
    </location>
</feature>
<dbReference type="AlphaFoldDB" id="A0A6V7NHU0"/>
<reference evidence="10" key="1">
    <citation type="submission" date="2020-07" db="EMBL/GenBank/DDBJ databases">
        <authorList>
            <person name="Lin J."/>
        </authorList>
    </citation>
    <scope>NUCLEOTIDE SEQUENCE</scope>
</reference>
<dbReference type="PANTHER" id="PTHR31752:SF56">
    <property type="entry name" value="AUXIN EFFLUX CARRIER COMPONENT 6"/>
    <property type="match status" value="1"/>
</dbReference>
<gene>
    <name evidence="10" type="ORF">CB5_LOCUS1390</name>
</gene>
<protein>
    <submittedName>
        <fullName evidence="10">Uncharacterized protein</fullName>
    </submittedName>
</protein>
<feature type="transmembrane region" description="Helical" evidence="9">
    <location>
        <begin position="197"/>
        <end position="215"/>
    </location>
</feature>
<dbReference type="GO" id="GO:0009926">
    <property type="term" value="P:auxin polar transport"/>
    <property type="evidence" value="ECO:0007669"/>
    <property type="project" value="TreeGrafter"/>
</dbReference>
<feature type="compositionally biased region" description="Low complexity" evidence="8">
    <location>
        <begin position="1"/>
        <end position="12"/>
    </location>
</feature>
<organism evidence="10">
    <name type="scientific">Ananas comosus var. bracteatus</name>
    <name type="common">red pineapple</name>
    <dbReference type="NCBI Taxonomy" id="296719"/>
    <lineage>
        <taxon>Eukaryota</taxon>
        <taxon>Viridiplantae</taxon>
        <taxon>Streptophyta</taxon>
        <taxon>Embryophyta</taxon>
        <taxon>Tracheophyta</taxon>
        <taxon>Spermatophyta</taxon>
        <taxon>Magnoliopsida</taxon>
        <taxon>Liliopsida</taxon>
        <taxon>Poales</taxon>
        <taxon>Bromeliaceae</taxon>
        <taxon>Bromelioideae</taxon>
        <taxon>Ananas</taxon>
    </lineage>
</organism>
<keyword evidence="6 9" id="KW-0472">Membrane</keyword>
<keyword evidence="5 9" id="KW-1133">Transmembrane helix</keyword>
<dbReference type="GO" id="GO:0005783">
    <property type="term" value="C:endoplasmic reticulum"/>
    <property type="evidence" value="ECO:0007669"/>
    <property type="project" value="TreeGrafter"/>
</dbReference>
<keyword evidence="4 9" id="KW-0812">Transmembrane</keyword>
<keyword evidence="7" id="KW-0927">Auxin signaling pathway</keyword>
<dbReference type="GO" id="GO:0009734">
    <property type="term" value="P:auxin-activated signaling pathway"/>
    <property type="evidence" value="ECO:0007669"/>
    <property type="project" value="UniProtKB-KW"/>
</dbReference>
<dbReference type="GO" id="GO:0005886">
    <property type="term" value="C:plasma membrane"/>
    <property type="evidence" value="ECO:0007669"/>
    <property type="project" value="TreeGrafter"/>
</dbReference>
<feature type="region of interest" description="Disordered" evidence="8">
    <location>
        <begin position="83"/>
        <end position="104"/>
    </location>
</feature>
<dbReference type="InterPro" id="IPR051107">
    <property type="entry name" value="Auxin_Efflux_Carrier"/>
</dbReference>
<evidence type="ECO:0000256" key="7">
    <source>
        <dbReference type="ARBA" id="ARBA00023294"/>
    </source>
</evidence>
<evidence type="ECO:0000256" key="9">
    <source>
        <dbReference type="SAM" id="Phobius"/>
    </source>
</evidence>
<comment type="similarity">
    <text evidence="2">Belongs to the auxin efflux carrier (TC 2.A.69.1) family.</text>
</comment>
<keyword evidence="3" id="KW-0813">Transport</keyword>
<dbReference type="InterPro" id="IPR004776">
    <property type="entry name" value="Mem_transp_PIN-like"/>
</dbReference>
<sequence length="249" mass="27673">MPVRPLPSSGIVPPGPPRIGRPIAIGRPGCPSCRATDTIRPTRAKVTSRLPVFVTRQHDHSRDLYTVLCATAPLYTAMLSPTPRCGGGAPSPRRSARALTASSRRSPSRPLFHFIAHNDPYRMDLRFLLADTLAKLLALALVAAVSSASAFFAPRLRRGAQRLDWPITVFSVATLPNTLVMGIPLLRAMYGDFTQPLMVHLVVLQYTLLLILFEYRAAALLIREAVPGRRCVGHRENRRRRRRHLPRRA</sequence>
<evidence type="ECO:0000313" key="10">
    <source>
        <dbReference type="EMBL" id="CAD1818179.1"/>
    </source>
</evidence>
<feature type="region of interest" description="Disordered" evidence="8">
    <location>
        <begin position="1"/>
        <end position="21"/>
    </location>
</feature>
<proteinExistence type="inferred from homology"/>
<comment type="subcellular location">
    <subcellularLocation>
        <location evidence="1">Membrane</location>
        <topology evidence="1">Multi-pass membrane protein</topology>
    </subcellularLocation>
</comment>
<evidence type="ECO:0000256" key="4">
    <source>
        <dbReference type="ARBA" id="ARBA00022692"/>
    </source>
</evidence>
<evidence type="ECO:0000256" key="8">
    <source>
        <dbReference type="SAM" id="MobiDB-lite"/>
    </source>
</evidence>
<evidence type="ECO:0000256" key="3">
    <source>
        <dbReference type="ARBA" id="ARBA00022448"/>
    </source>
</evidence>
<dbReference type="Pfam" id="PF03547">
    <property type="entry name" value="Mem_trans"/>
    <property type="match status" value="1"/>
</dbReference>
<dbReference type="PANTHER" id="PTHR31752">
    <property type="entry name" value="AUXIN EFFLUX CARRIER COMPONENT 1B-RELATED"/>
    <property type="match status" value="1"/>
</dbReference>
<evidence type="ECO:0000256" key="6">
    <source>
        <dbReference type="ARBA" id="ARBA00023136"/>
    </source>
</evidence>